<dbReference type="GO" id="GO:0008203">
    <property type="term" value="P:cholesterol metabolic process"/>
    <property type="evidence" value="ECO:0007669"/>
    <property type="project" value="TreeGrafter"/>
</dbReference>
<reference evidence="3" key="1">
    <citation type="submission" date="2025-08" db="UniProtKB">
        <authorList>
            <consortium name="Ensembl"/>
        </authorList>
    </citation>
    <scope>IDENTIFICATION</scope>
</reference>
<evidence type="ECO:0000313" key="4">
    <source>
        <dbReference type="Proteomes" id="UP000694393"/>
    </source>
</evidence>
<dbReference type="PANTHER" id="PTHR15011">
    <property type="entry name" value="APOLIPOPROTEIN F"/>
    <property type="match status" value="1"/>
</dbReference>
<dbReference type="Ensembl" id="ENSPCET00000010295.1">
    <property type="protein sequence ID" value="ENSPCEP00000009960.1"/>
    <property type="gene ID" value="ENSPCEG00000007926.1"/>
</dbReference>
<protein>
    <recommendedName>
        <fullName evidence="5">Apolipoprotein F</fullName>
    </recommendedName>
</protein>
<dbReference type="AlphaFoldDB" id="A0A8C8RUT6"/>
<evidence type="ECO:0000256" key="2">
    <source>
        <dbReference type="SAM" id="SignalP"/>
    </source>
</evidence>
<organism evidence="3 4">
    <name type="scientific">Pelusios castaneus</name>
    <name type="common">West African mud turtle</name>
    <dbReference type="NCBI Taxonomy" id="367368"/>
    <lineage>
        <taxon>Eukaryota</taxon>
        <taxon>Metazoa</taxon>
        <taxon>Chordata</taxon>
        <taxon>Craniata</taxon>
        <taxon>Vertebrata</taxon>
        <taxon>Euteleostomi</taxon>
        <taxon>Archelosauria</taxon>
        <taxon>Testudinata</taxon>
        <taxon>Testudines</taxon>
        <taxon>Pleurodira</taxon>
        <taxon>Pelomedusidae</taxon>
        <taxon>Pelusios</taxon>
    </lineage>
</organism>
<feature type="region of interest" description="Disordered" evidence="1">
    <location>
        <begin position="354"/>
        <end position="377"/>
    </location>
</feature>
<feature type="chain" id="PRO_5034607268" description="Apolipoprotein F" evidence="2">
    <location>
        <begin position="20"/>
        <end position="377"/>
    </location>
</feature>
<proteinExistence type="predicted"/>
<evidence type="ECO:0008006" key="5">
    <source>
        <dbReference type="Google" id="ProtNLM"/>
    </source>
</evidence>
<keyword evidence="4" id="KW-1185">Reference proteome</keyword>
<dbReference type="Pfam" id="PF15148">
    <property type="entry name" value="Apolipo_F"/>
    <property type="match status" value="2"/>
</dbReference>
<name>A0A8C8RUT6_9SAUR</name>
<feature type="signal peptide" evidence="2">
    <location>
        <begin position="1"/>
        <end position="19"/>
    </location>
</feature>
<dbReference type="InterPro" id="IPR026114">
    <property type="entry name" value="APOF"/>
</dbReference>
<evidence type="ECO:0000313" key="3">
    <source>
        <dbReference type="Ensembl" id="ENSPCEP00000009960.1"/>
    </source>
</evidence>
<accession>A0A8C8RUT6</accession>
<keyword evidence="2" id="KW-0732">Signal</keyword>
<evidence type="ECO:0000256" key="1">
    <source>
        <dbReference type="SAM" id="MobiDB-lite"/>
    </source>
</evidence>
<reference evidence="3" key="2">
    <citation type="submission" date="2025-09" db="UniProtKB">
        <authorList>
            <consortium name="Ensembl"/>
        </authorList>
    </citation>
    <scope>IDENTIFICATION</scope>
</reference>
<dbReference type="GO" id="GO:0005615">
    <property type="term" value="C:extracellular space"/>
    <property type="evidence" value="ECO:0007669"/>
    <property type="project" value="TreeGrafter"/>
</dbReference>
<feature type="compositionally biased region" description="Low complexity" evidence="1">
    <location>
        <begin position="354"/>
        <end position="364"/>
    </location>
</feature>
<dbReference type="PANTHER" id="PTHR15011:SF3">
    <property type="entry name" value="APOLIPOPROTEIN F"/>
    <property type="match status" value="1"/>
</dbReference>
<dbReference type="Proteomes" id="UP000694393">
    <property type="component" value="Unplaced"/>
</dbReference>
<sequence>MWQPLLCCCLLLLVHELHGHLLPPTAPLGDAIGTSKTLRTEAGPLPAAPNPPDTHQAAARLLLDSISEWLPQPGLLGPGVPCQDLMPEALEGFAELPLLPQTLTSVALALSLEGAGCPSQAEALVVQLYGELGVEDTNVLLWGVAGHPGAPRQGRRGKAALLFNLDQLAGAGPQRCSGLAQLDSSLLLGPVASVHATFQAAAMACDRMGSACVGVAANGTSFVAIRQPGAYVLPGHGAQAWLHRCSRVGRSRRGNPEACSSEQERKVHSVLGLVPGVSTYYNVGTSIYYAVQNCTELAKERGLEAALDLGYDTLLVLTGGTGGTMAVAVGMGLKPAFKLGVKSLISYFRQVEPSQPLPSSFSSPVATTKPALPTRWA</sequence>